<dbReference type="InterPro" id="IPR036188">
    <property type="entry name" value="FAD/NAD-bd_sf"/>
</dbReference>
<dbReference type="InParanoid" id="A0A067MXV1"/>
<sequence length="614" mass="67578">MPEPTTIKLLESQVDVLVVGAGPTGLLLSFALASAGVNVRVIDKREERIPTGHADGIHPRTLEVLQSYGLADCILRDGARMHAMASYNPSPDGGIMRSLRSFPLQQRATLFQQATLTQSRIEECFRDGMKKNGVEVEQPVVPIALEISDSKAILQSPASHPVKVVLKRLRPGETVDHATFASQMVGSELEVVRAKYVVGADGAHSWVRRALGIDMVGEATNAVWGVVDFVPVTDFPDIRMFCSVTSPHGSLVIIPREDDLVRVYVQLTEIEVNQTGRLDKSKFNPYDIIKVAQRYFYPYKLATPKSFDWWTIYIIGQRVASSYSVKNRVLIAGDACHTHSPKGGQGMNASMNDAHNLAWKLAYVLRQWAPTSLLNTYDAERRNFAEELIDFDKRCVKVVSAKVKADDSEAEGVTQGELANMYTTHAGFISGIGIQYHASMIVNVSNPSLAANLVIGQRLPPGIILRMANFRPFELHDLLPSDTRFKVLILPGDISDPKQKAKLNAIATRLDQPEGFLKRFTPPGAPEDAIFDIITISTQMIPPRLLSHWEKAYIDAESFCGRIGGKFYASYGVSNHGAIIISRPDGYVGMVAALDDVDAVGEYFSGFLRARPDA</sequence>
<evidence type="ECO:0000256" key="1">
    <source>
        <dbReference type="ARBA" id="ARBA00007801"/>
    </source>
</evidence>
<dbReference type="STRING" id="930990.A0A067MXV1"/>
<dbReference type="Gene3D" id="3.30.9.10">
    <property type="entry name" value="D-Amino Acid Oxidase, subunit A, domain 2"/>
    <property type="match status" value="1"/>
</dbReference>
<dbReference type="InterPro" id="IPR012941">
    <property type="entry name" value="Phe_hydrox_C_dim_dom"/>
</dbReference>
<dbReference type="PRINTS" id="PR00420">
    <property type="entry name" value="RNGMNOXGNASE"/>
</dbReference>
<dbReference type="SUPFAM" id="SSF51905">
    <property type="entry name" value="FAD/NAD(P)-binding domain"/>
    <property type="match status" value="1"/>
</dbReference>
<dbReference type="EMBL" id="KL198019">
    <property type="protein sequence ID" value="KDQ19535.1"/>
    <property type="molecule type" value="Genomic_DNA"/>
</dbReference>
<dbReference type="Pfam" id="PF07976">
    <property type="entry name" value="Phe_hydrox_dim"/>
    <property type="match status" value="1"/>
</dbReference>
<dbReference type="Proteomes" id="UP000027195">
    <property type="component" value="Unassembled WGS sequence"/>
</dbReference>
<dbReference type="Pfam" id="PF01494">
    <property type="entry name" value="FAD_binding_3"/>
    <property type="match status" value="2"/>
</dbReference>
<feature type="domain" description="FAD-binding" evidence="5">
    <location>
        <begin position="185"/>
        <end position="391"/>
    </location>
</feature>
<dbReference type="PANTHER" id="PTHR43004">
    <property type="entry name" value="TRK SYSTEM POTASSIUM UPTAKE PROTEIN"/>
    <property type="match status" value="1"/>
</dbReference>
<comment type="similarity">
    <text evidence="1">Belongs to the PheA/TfdB FAD monooxygenase family.</text>
</comment>
<dbReference type="InterPro" id="IPR036249">
    <property type="entry name" value="Thioredoxin-like_sf"/>
</dbReference>
<evidence type="ECO:0000259" key="5">
    <source>
        <dbReference type="Pfam" id="PF01494"/>
    </source>
</evidence>
<keyword evidence="8" id="KW-1185">Reference proteome</keyword>
<keyword evidence="2" id="KW-0285">Flavoprotein</keyword>
<dbReference type="Gene3D" id="3.50.50.60">
    <property type="entry name" value="FAD/NAD(P)-binding domain"/>
    <property type="match status" value="1"/>
</dbReference>
<keyword evidence="4" id="KW-0560">Oxidoreductase</keyword>
<dbReference type="InterPro" id="IPR002938">
    <property type="entry name" value="FAD-bd"/>
</dbReference>
<dbReference type="AlphaFoldDB" id="A0A067MXV1"/>
<feature type="domain" description="Phenol hydroxylase-like C-terminal dimerisation" evidence="6">
    <location>
        <begin position="434"/>
        <end position="609"/>
    </location>
</feature>
<dbReference type="SUPFAM" id="SSF54373">
    <property type="entry name" value="FAD-linked reductases, C-terminal domain"/>
    <property type="match status" value="1"/>
</dbReference>
<evidence type="ECO:0008006" key="9">
    <source>
        <dbReference type="Google" id="ProtNLM"/>
    </source>
</evidence>
<evidence type="ECO:0000256" key="4">
    <source>
        <dbReference type="ARBA" id="ARBA00023002"/>
    </source>
</evidence>
<evidence type="ECO:0000313" key="7">
    <source>
        <dbReference type="EMBL" id="KDQ19535.1"/>
    </source>
</evidence>
<dbReference type="PANTHER" id="PTHR43004:SF15">
    <property type="entry name" value="MONOOXYGENASE, PUTATIVE (AFU_ORTHOLOGUE AFUA_6G03030)-RELATED"/>
    <property type="match status" value="1"/>
</dbReference>
<dbReference type="InterPro" id="IPR038220">
    <property type="entry name" value="PHOX_C_sf"/>
</dbReference>
<dbReference type="OrthoDB" id="1716816at2759"/>
<evidence type="ECO:0000256" key="2">
    <source>
        <dbReference type="ARBA" id="ARBA00022630"/>
    </source>
</evidence>
<feature type="domain" description="FAD-binding" evidence="5">
    <location>
        <begin position="14"/>
        <end position="138"/>
    </location>
</feature>
<protein>
    <recommendedName>
        <fullName evidence="9">FAD-binding domain-containing protein</fullName>
    </recommendedName>
</protein>
<dbReference type="CDD" id="cd02979">
    <property type="entry name" value="PHOX_C"/>
    <property type="match status" value="1"/>
</dbReference>
<gene>
    <name evidence="7" type="ORF">BOTBODRAFT_102644</name>
</gene>
<evidence type="ECO:0000313" key="8">
    <source>
        <dbReference type="Proteomes" id="UP000027195"/>
    </source>
</evidence>
<dbReference type="GO" id="GO:0016709">
    <property type="term" value="F:oxidoreductase activity, acting on paired donors, with incorporation or reduction of molecular oxygen, NAD(P)H as one donor, and incorporation of one atom of oxygen"/>
    <property type="evidence" value="ECO:0007669"/>
    <property type="project" value="UniProtKB-ARBA"/>
</dbReference>
<evidence type="ECO:0000256" key="3">
    <source>
        <dbReference type="ARBA" id="ARBA00022827"/>
    </source>
</evidence>
<dbReference type="SUPFAM" id="SSF52833">
    <property type="entry name" value="Thioredoxin-like"/>
    <property type="match status" value="1"/>
</dbReference>
<keyword evidence="3" id="KW-0274">FAD</keyword>
<organism evidence="7 8">
    <name type="scientific">Botryobasidium botryosum (strain FD-172 SS1)</name>
    <dbReference type="NCBI Taxonomy" id="930990"/>
    <lineage>
        <taxon>Eukaryota</taxon>
        <taxon>Fungi</taxon>
        <taxon>Dikarya</taxon>
        <taxon>Basidiomycota</taxon>
        <taxon>Agaricomycotina</taxon>
        <taxon>Agaricomycetes</taxon>
        <taxon>Cantharellales</taxon>
        <taxon>Botryobasidiaceae</taxon>
        <taxon>Botryobasidium</taxon>
    </lineage>
</organism>
<evidence type="ECO:0000259" key="6">
    <source>
        <dbReference type="Pfam" id="PF07976"/>
    </source>
</evidence>
<dbReference type="InterPro" id="IPR050641">
    <property type="entry name" value="RIFMO-like"/>
</dbReference>
<reference evidence="8" key="1">
    <citation type="journal article" date="2014" name="Proc. Natl. Acad. Sci. U.S.A.">
        <title>Extensive sampling of basidiomycete genomes demonstrates inadequacy of the white-rot/brown-rot paradigm for wood decay fungi.</title>
        <authorList>
            <person name="Riley R."/>
            <person name="Salamov A.A."/>
            <person name="Brown D.W."/>
            <person name="Nagy L.G."/>
            <person name="Floudas D."/>
            <person name="Held B.W."/>
            <person name="Levasseur A."/>
            <person name="Lombard V."/>
            <person name="Morin E."/>
            <person name="Otillar R."/>
            <person name="Lindquist E.A."/>
            <person name="Sun H."/>
            <person name="LaButti K.M."/>
            <person name="Schmutz J."/>
            <person name="Jabbour D."/>
            <person name="Luo H."/>
            <person name="Baker S.E."/>
            <person name="Pisabarro A.G."/>
            <person name="Walton J.D."/>
            <person name="Blanchette R.A."/>
            <person name="Henrissat B."/>
            <person name="Martin F."/>
            <person name="Cullen D."/>
            <person name="Hibbett D.S."/>
            <person name="Grigoriev I.V."/>
        </authorList>
    </citation>
    <scope>NUCLEOTIDE SEQUENCE [LARGE SCALE GENOMIC DNA]</scope>
    <source>
        <strain evidence="8">FD-172 SS1</strain>
    </source>
</reference>
<accession>A0A067MXV1</accession>
<name>A0A067MXV1_BOTB1</name>
<dbReference type="HOGENOM" id="CLU_009665_9_2_1"/>
<proteinExistence type="inferred from homology"/>
<dbReference type="GO" id="GO:0071949">
    <property type="term" value="F:FAD binding"/>
    <property type="evidence" value="ECO:0007669"/>
    <property type="project" value="InterPro"/>
</dbReference>
<dbReference type="Gene3D" id="3.40.30.20">
    <property type="match status" value="1"/>
</dbReference>